<protein>
    <submittedName>
        <fullName evidence="1">Uncharacterized protein</fullName>
    </submittedName>
</protein>
<sequence length="233" mass="23497">MGQSVTVTAPGADGCGSNSDYEWWGVSVTSTTFAHWTEADGEHYAPWWSWFALTDVDQTLRTSVRFDTSGVTPSERSTEVPLPMPAGTYTIAVECHGYNGGVSVIYPAVEVRVGEAPTGTVNGAQTATAVAGGVLSVAGRGFVPGEGVKATLHSEPVELGTFPAGADGAVSFQARIPQGFEVGAHTVVLTGLTSGRTVTLNLQVEAGSAAAAGTAGAAAGRTAGAQLPSAALG</sequence>
<reference evidence="1 2" key="1">
    <citation type="submission" date="2019-01" db="EMBL/GenBank/DDBJ databases">
        <title>Genome sequencing of strain 2JSPR-7.</title>
        <authorList>
            <person name="Heo J."/>
            <person name="Kim S.-J."/>
            <person name="Kim J.-S."/>
            <person name="Hong S.-B."/>
            <person name="Kwon S.-W."/>
        </authorList>
    </citation>
    <scope>NUCLEOTIDE SEQUENCE [LARGE SCALE GENOMIC DNA]</scope>
    <source>
        <strain evidence="1 2">2JSPR-7</strain>
    </source>
</reference>
<proteinExistence type="predicted"/>
<name>A0A4P6EN39_9MICO</name>
<dbReference type="Proteomes" id="UP000291758">
    <property type="component" value="Chromosome"/>
</dbReference>
<dbReference type="AlphaFoldDB" id="A0A4P6EN39"/>
<gene>
    <name evidence="1" type="ORF">ET495_12300</name>
</gene>
<dbReference type="KEGG" id="xyl:ET495_12300"/>
<dbReference type="OrthoDB" id="3771655at2"/>
<organism evidence="1 2">
    <name type="scientific">Xylanimonas allomyrinae</name>
    <dbReference type="NCBI Taxonomy" id="2509459"/>
    <lineage>
        <taxon>Bacteria</taxon>
        <taxon>Bacillati</taxon>
        <taxon>Actinomycetota</taxon>
        <taxon>Actinomycetes</taxon>
        <taxon>Micrococcales</taxon>
        <taxon>Promicromonosporaceae</taxon>
        <taxon>Xylanimonas</taxon>
    </lineage>
</organism>
<evidence type="ECO:0000313" key="2">
    <source>
        <dbReference type="Proteomes" id="UP000291758"/>
    </source>
</evidence>
<accession>A0A4P6EN39</accession>
<dbReference type="EMBL" id="CP035495">
    <property type="protein sequence ID" value="QAY63885.1"/>
    <property type="molecule type" value="Genomic_DNA"/>
</dbReference>
<evidence type="ECO:0000313" key="1">
    <source>
        <dbReference type="EMBL" id="QAY63885.1"/>
    </source>
</evidence>
<dbReference type="RefSeq" id="WP_129205045.1">
    <property type="nucleotide sequence ID" value="NZ_CP035495.1"/>
</dbReference>
<keyword evidence="2" id="KW-1185">Reference proteome</keyword>